<sequence length="416" mass="47090">MPIDGDESRVTFLEKELEASLARIRSLEEENQELKLDVAHLKAQVTTLKSHDIERKSILWKKLQISMDSKVAEEPQPKPKFIVEIPEQTPAAKKLHPKEDLLKSATMKERPARVPKPPPRPTPFSANKVNSSTVQSAPPPPPPPPVPSKLLVGTKAVRRVPQLIEFYRSLMKRDAQRGRGSPTGVLPLTNSKNMIGEIENRSTHLLAIKSDVETKAGLVNFLTKEIESAAFTEIADAEAFVKWLDGELSSLVDERAVLKHFPQWPERKADALREAAFSYRDLKNLEYEASSFKNSLKQPLAQSLRRMQELERSVSTVERIREGASKRYRELNIPWEWMLDTGVIGQIKLSSLALAKEYMERVATELQCSEPTQVEDLLLQGVRFAFRVHQFAGGFEAATMNAFEELRRVGTSYYKQ</sequence>
<keyword evidence="5" id="KW-1185">Reference proteome</keyword>
<name>A0AA88UPK8_9ASTE</name>
<dbReference type="Proteomes" id="UP001187471">
    <property type="component" value="Unassembled WGS sequence"/>
</dbReference>
<organism evidence="4 5">
    <name type="scientific">Escallonia rubra</name>
    <dbReference type="NCBI Taxonomy" id="112253"/>
    <lineage>
        <taxon>Eukaryota</taxon>
        <taxon>Viridiplantae</taxon>
        <taxon>Streptophyta</taxon>
        <taxon>Embryophyta</taxon>
        <taxon>Tracheophyta</taxon>
        <taxon>Spermatophyta</taxon>
        <taxon>Magnoliopsida</taxon>
        <taxon>eudicotyledons</taxon>
        <taxon>Gunneridae</taxon>
        <taxon>Pentapetalae</taxon>
        <taxon>asterids</taxon>
        <taxon>campanulids</taxon>
        <taxon>Escalloniales</taxon>
        <taxon>Escalloniaceae</taxon>
        <taxon>Escallonia</taxon>
    </lineage>
</organism>
<dbReference type="GO" id="GO:0072699">
    <property type="term" value="P:protein localization to cortical microtubule cytoskeleton"/>
    <property type="evidence" value="ECO:0007669"/>
    <property type="project" value="TreeGrafter"/>
</dbReference>
<feature type="coiled-coil region" evidence="2">
    <location>
        <begin position="300"/>
        <end position="327"/>
    </location>
</feature>
<feature type="compositionally biased region" description="Polar residues" evidence="3">
    <location>
        <begin position="124"/>
        <end position="136"/>
    </location>
</feature>
<dbReference type="EMBL" id="JAVXUO010000826">
    <property type="protein sequence ID" value="KAK2988783.1"/>
    <property type="molecule type" value="Genomic_DNA"/>
</dbReference>
<dbReference type="AlphaFoldDB" id="A0AA88UPK8"/>
<dbReference type="PANTHER" id="PTHR31342:SF48">
    <property type="entry name" value="CHUP1-LIKE PROTEIN"/>
    <property type="match status" value="1"/>
</dbReference>
<proteinExistence type="predicted"/>
<evidence type="ECO:0000256" key="3">
    <source>
        <dbReference type="SAM" id="MobiDB-lite"/>
    </source>
</evidence>
<protein>
    <recommendedName>
        <fullName evidence="6">Protein CHUP1, chloroplastic</fullName>
    </recommendedName>
</protein>
<feature type="region of interest" description="Disordered" evidence="3">
    <location>
        <begin position="87"/>
        <end position="151"/>
    </location>
</feature>
<evidence type="ECO:0008006" key="6">
    <source>
        <dbReference type="Google" id="ProtNLM"/>
    </source>
</evidence>
<feature type="compositionally biased region" description="Pro residues" evidence="3">
    <location>
        <begin position="137"/>
        <end position="147"/>
    </location>
</feature>
<dbReference type="InterPro" id="IPR040265">
    <property type="entry name" value="CHUP1/IPGA1-like"/>
</dbReference>
<accession>A0AA88UPK8</accession>
<reference evidence="4" key="1">
    <citation type="submission" date="2022-12" db="EMBL/GenBank/DDBJ databases">
        <title>Draft genome assemblies for two species of Escallonia (Escalloniales).</title>
        <authorList>
            <person name="Chanderbali A."/>
            <person name="Dervinis C."/>
            <person name="Anghel I."/>
            <person name="Soltis D."/>
            <person name="Soltis P."/>
            <person name="Zapata F."/>
        </authorList>
    </citation>
    <scope>NUCLEOTIDE SEQUENCE</scope>
    <source>
        <strain evidence="4">UCBG92.1500</strain>
        <tissue evidence="4">Leaf</tissue>
    </source>
</reference>
<feature type="coiled-coil region" evidence="2">
    <location>
        <begin position="10"/>
        <end position="44"/>
    </location>
</feature>
<gene>
    <name evidence="4" type="ORF">RJ640_025942</name>
</gene>
<keyword evidence="1 2" id="KW-0175">Coiled coil</keyword>
<dbReference type="PANTHER" id="PTHR31342">
    <property type="entry name" value="PROTEIN CHUP1, CHLOROPLASTIC"/>
    <property type="match status" value="1"/>
</dbReference>
<evidence type="ECO:0000256" key="2">
    <source>
        <dbReference type="SAM" id="Coils"/>
    </source>
</evidence>
<comment type="caution">
    <text evidence="4">The sequence shown here is derived from an EMBL/GenBank/DDBJ whole genome shotgun (WGS) entry which is preliminary data.</text>
</comment>
<evidence type="ECO:0000313" key="5">
    <source>
        <dbReference type="Proteomes" id="UP001187471"/>
    </source>
</evidence>
<evidence type="ECO:0000313" key="4">
    <source>
        <dbReference type="EMBL" id="KAK2988783.1"/>
    </source>
</evidence>
<feature type="compositionally biased region" description="Basic and acidic residues" evidence="3">
    <location>
        <begin position="97"/>
        <end position="112"/>
    </location>
</feature>
<evidence type="ECO:0000256" key="1">
    <source>
        <dbReference type="ARBA" id="ARBA00023054"/>
    </source>
</evidence>
<dbReference type="GO" id="GO:0055028">
    <property type="term" value="C:cortical microtubule"/>
    <property type="evidence" value="ECO:0007669"/>
    <property type="project" value="TreeGrafter"/>
</dbReference>